<reference evidence="1" key="1">
    <citation type="submission" date="2018-06" db="EMBL/GenBank/DDBJ databases">
        <authorList>
            <person name="Zhirakovskaya E."/>
        </authorList>
    </citation>
    <scope>NUCLEOTIDE SEQUENCE</scope>
</reference>
<dbReference type="EMBL" id="UOFG01000180">
    <property type="protein sequence ID" value="VAW62743.1"/>
    <property type="molecule type" value="Genomic_DNA"/>
</dbReference>
<dbReference type="GO" id="GO:0004519">
    <property type="term" value="F:endonuclease activity"/>
    <property type="evidence" value="ECO:0007669"/>
    <property type="project" value="InterPro"/>
</dbReference>
<dbReference type="AlphaFoldDB" id="A0A3B0XEP5"/>
<sequence>MRIIAKSRLHKYWEIRGNEKSEPYLAEWYHFCLKQDWHTAQDIKNTFGSASFVANNRVVFNVKGNDYRIICALDYTRQALFIKFVGTHKEYNKIKANEVERL</sequence>
<proteinExistence type="predicted"/>
<protein>
    <submittedName>
        <fullName evidence="1">Putative membrane protein</fullName>
    </submittedName>
</protein>
<evidence type="ECO:0000313" key="1">
    <source>
        <dbReference type="EMBL" id="VAW62743.1"/>
    </source>
</evidence>
<gene>
    <name evidence="1" type="ORF">MNBD_GAMMA11-219</name>
</gene>
<organism evidence="1">
    <name type="scientific">hydrothermal vent metagenome</name>
    <dbReference type="NCBI Taxonomy" id="652676"/>
    <lineage>
        <taxon>unclassified sequences</taxon>
        <taxon>metagenomes</taxon>
        <taxon>ecological metagenomes</taxon>
    </lineage>
</organism>
<name>A0A3B0XEP5_9ZZZZ</name>
<dbReference type="InterPro" id="IPR018669">
    <property type="entry name" value="Toxin_HigB"/>
</dbReference>
<accession>A0A3B0XEP5</accession>
<dbReference type="GO" id="GO:0003723">
    <property type="term" value="F:RNA binding"/>
    <property type="evidence" value="ECO:0007669"/>
    <property type="project" value="InterPro"/>
</dbReference>
<dbReference type="Pfam" id="PF09907">
    <property type="entry name" value="HigB_toxin"/>
    <property type="match status" value="1"/>
</dbReference>
<dbReference type="GO" id="GO:0110001">
    <property type="term" value="C:toxin-antitoxin complex"/>
    <property type="evidence" value="ECO:0007669"/>
    <property type="project" value="InterPro"/>
</dbReference>